<comment type="caution">
    <text evidence="3">The sequence shown here is derived from an EMBL/GenBank/DDBJ whole genome shotgun (WGS) entry which is preliminary data.</text>
</comment>
<dbReference type="InterPro" id="IPR050546">
    <property type="entry name" value="Glycosyl_Hydrlase_16"/>
</dbReference>
<dbReference type="AlphaFoldDB" id="A0AAJ0DDB8"/>
<accession>A0AAJ0DDB8</accession>
<dbReference type="Proteomes" id="UP001271007">
    <property type="component" value="Unassembled WGS sequence"/>
</dbReference>
<dbReference type="PROSITE" id="PS51762">
    <property type="entry name" value="GH16_2"/>
    <property type="match status" value="1"/>
</dbReference>
<dbReference type="EMBL" id="JAWDJX010000024">
    <property type="protein sequence ID" value="KAK3051804.1"/>
    <property type="molecule type" value="Genomic_DNA"/>
</dbReference>
<evidence type="ECO:0000313" key="4">
    <source>
        <dbReference type="Proteomes" id="UP001271007"/>
    </source>
</evidence>
<protein>
    <recommendedName>
        <fullName evidence="2">GH16 domain-containing protein</fullName>
    </recommendedName>
</protein>
<dbReference type="SUPFAM" id="SSF49899">
    <property type="entry name" value="Concanavalin A-like lectins/glucanases"/>
    <property type="match status" value="1"/>
</dbReference>
<evidence type="ECO:0000256" key="1">
    <source>
        <dbReference type="SAM" id="MobiDB-lite"/>
    </source>
</evidence>
<gene>
    <name evidence="3" type="ORF">LTR09_007104</name>
</gene>
<name>A0AAJ0DDB8_9PEZI</name>
<evidence type="ECO:0000259" key="2">
    <source>
        <dbReference type="PROSITE" id="PS51762"/>
    </source>
</evidence>
<dbReference type="GO" id="GO:0009251">
    <property type="term" value="P:glucan catabolic process"/>
    <property type="evidence" value="ECO:0007669"/>
    <property type="project" value="TreeGrafter"/>
</dbReference>
<sequence length="444" mass="45794">MRSFYATAAFAAAASAQYELQSTFAGETFFDNFVFFNSWGFVQYVTKEAAEGFGMINVTKTSASWGVDATSLFDPTAPLGRPSFRITSVQSWTHGLFIADLAHVPANVCGTWPAFWALGSGTWPDNGEIDIIEYTNNVPNNLMALHTTPGCSIAGAGETGTLVAADCGINGGITGCTVVTDTPNNSGDAFNAIGGGVSEGVPVVEEFGLPAANFQGSCILDGHFFNMSLVFNIDFCGQYAGNVWQANGCPMLNPEDGWASCNMFVANSPQSFVESYWEVNYLKIFQTMTAAISSSTSSMSSVTPAVSAGASSTALSNAQGRTSTATMSLAPTIPSIAPESSTTLSLASSVLSSLSSQNVPSTASSPSTPGTEPVLTTSPSTLSPATSSGITTVSTIPAATPTSATPTTQAPAPSLSCSGYVCIAYTSVVIVETVTVNALQTVLQ</sequence>
<dbReference type="PANTHER" id="PTHR10963:SF24">
    <property type="entry name" value="GLYCOSIDASE C21B10.07-RELATED"/>
    <property type="match status" value="1"/>
</dbReference>
<dbReference type="Pfam" id="PF26113">
    <property type="entry name" value="GH16_XgeA"/>
    <property type="match status" value="2"/>
</dbReference>
<feature type="region of interest" description="Disordered" evidence="1">
    <location>
        <begin position="356"/>
        <end position="389"/>
    </location>
</feature>
<dbReference type="InterPro" id="IPR000757">
    <property type="entry name" value="Beta-glucanase-like"/>
</dbReference>
<organism evidence="3 4">
    <name type="scientific">Extremus antarcticus</name>
    <dbReference type="NCBI Taxonomy" id="702011"/>
    <lineage>
        <taxon>Eukaryota</taxon>
        <taxon>Fungi</taxon>
        <taxon>Dikarya</taxon>
        <taxon>Ascomycota</taxon>
        <taxon>Pezizomycotina</taxon>
        <taxon>Dothideomycetes</taxon>
        <taxon>Dothideomycetidae</taxon>
        <taxon>Mycosphaerellales</taxon>
        <taxon>Extremaceae</taxon>
        <taxon>Extremus</taxon>
    </lineage>
</organism>
<dbReference type="InterPro" id="IPR013320">
    <property type="entry name" value="ConA-like_dom_sf"/>
</dbReference>
<dbReference type="Gene3D" id="2.60.120.200">
    <property type="match status" value="2"/>
</dbReference>
<keyword evidence="4" id="KW-1185">Reference proteome</keyword>
<evidence type="ECO:0000313" key="3">
    <source>
        <dbReference type="EMBL" id="KAK3051804.1"/>
    </source>
</evidence>
<proteinExistence type="predicted"/>
<dbReference type="PANTHER" id="PTHR10963">
    <property type="entry name" value="GLYCOSYL HYDROLASE-RELATED"/>
    <property type="match status" value="1"/>
</dbReference>
<dbReference type="GO" id="GO:0004553">
    <property type="term" value="F:hydrolase activity, hydrolyzing O-glycosyl compounds"/>
    <property type="evidence" value="ECO:0007669"/>
    <property type="project" value="InterPro"/>
</dbReference>
<reference evidence="3" key="1">
    <citation type="submission" date="2023-04" db="EMBL/GenBank/DDBJ databases">
        <title>Black Yeasts Isolated from many extreme environments.</title>
        <authorList>
            <person name="Coleine C."/>
            <person name="Stajich J.E."/>
            <person name="Selbmann L."/>
        </authorList>
    </citation>
    <scope>NUCLEOTIDE SEQUENCE</scope>
    <source>
        <strain evidence="3">CCFEE 5312</strain>
    </source>
</reference>
<feature type="domain" description="GH16" evidence="2">
    <location>
        <begin position="16"/>
        <end position="281"/>
    </location>
</feature>